<evidence type="ECO:0000256" key="1">
    <source>
        <dbReference type="SAM" id="MobiDB-lite"/>
    </source>
</evidence>
<dbReference type="InterPro" id="IPR003115">
    <property type="entry name" value="ParB_N"/>
</dbReference>
<keyword evidence="4" id="KW-1185">Reference proteome</keyword>
<dbReference type="PANTHER" id="PTHR33375:SF1">
    <property type="entry name" value="CHROMOSOME-PARTITIONING PROTEIN PARB-RELATED"/>
    <property type="match status" value="1"/>
</dbReference>
<dbReference type="Gene3D" id="3.90.1530.10">
    <property type="entry name" value="Conserved hypothetical protein from pyrococcus furiosus pfu- 392566-001, ParB domain"/>
    <property type="match status" value="1"/>
</dbReference>
<feature type="compositionally biased region" description="Basic and acidic residues" evidence="1">
    <location>
        <begin position="141"/>
        <end position="164"/>
    </location>
</feature>
<dbReference type="SUPFAM" id="SSF110849">
    <property type="entry name" value="ParB/Sulfiredoxin"/>
    <property type="match status" value="1"/>
</dbReference>
<feature type="region of interest" description="Disordered" evidence="1">
    <location>
        <begin position="138"/>
        <end position="226"/>
    </location>
</feature>
<accession>A0ABS5BTA0</accession>
<evidence type="ECO:0000313" key="4">
    <source>
        <dbReference type="Proteomes" id="UP000676565"/>
    </source>
</evidence>
<reference evidence="3 4" key="1">
    <citation type="submission" date="2021-04" db="EMBL/GenBank/DDBJ databases">
        <authorList>
            <person name="Ivanova A."/>
        </authorList>
    </citation>
    <scope>NUCLEOTIDE SEQUENCE [LARGE SCALE GENOMIC DNA]</scope>
    <source>
        <strain evidence="3 4">G18</strain>
    </source>
</reference>
<proteinExistence type="predicted"/>
<dbReference type="RefSeq" id="WP_210655450.1">
    <property type="nucleotide sequence ID" value="NZ_JAGKQQ010000001.1"/>
</dbReference>
<sequence>MSEQAASISAPVVKTITFNGKLYFAPFADLLPPLTECERDELQADIETRGVLVPVIVTPEDEVIDGHNRAEIADRLSKAVPIEVKNFGSAAEKRTAALYLNLHRRHVSADEKRRLIREELLVNAGASDRSIGAKVGADNKTVAKERSELERREEIPHVEKRTDTIGRSQPASKKLPIASEGTPTNARDDFIQVEQKPPPATRDRHAAKSPQPPSTPAAPTHTEALGPKFKKCLTELRKLLGELESEKGQAPVQDAAEKNKVPVWVGDKGLRWEWLDGVENTLTELRVKL</sequence>
<dbReference type="SMART" id="SM00470">
    <property type="entry name" value="ParB"/>
    <property type="match status" value="1"/>
</dbReference>
<dbReference type="EMBL" id="JAGKQQ010000001">
    <property type="protein sequence ID" value="MBP3956895.1"/>
    <property type="molecule type" value="Genomic_DNA"/>
</dbReference>
<gene>
    <name evidence="3" type="ORF">J8F10_16610</name>
</gene>
<evidence type="ECO:0000313" key="3">
    <source>
        <dbReference type="EMBL" id="MBP3956895.1"/>
    </source>
</evidence>
<organism evidence="3 4">
    <name type="scientific">Gemmata palustris</name>
    <dbReference type="NCBI Taxonomy" id="2822762"/>
    <lineage>
        <taxon>Bacteria</taxon>
        <taxon>Pseudomonadati</taxon>
        <taxon>Planctomycetota</taxon>
        <taxon>Planctomycetia</taxon>
        <taxon>Gemmatales</taxon>
        <taxon>Gemmataceae</taxon>
        <taxon>Gemmata</taxon>
    </lineage>
</organism>
<feature type="domain" description="ParB-like N-terminal" evidence="2">
    <location>
        <begin position="23"/>
        <end position="102"/>
    </location>
</feature>
<protein>
    <submittedName>
        <fullName evidence="3">ParB N-terminal domain-containing protein</fullName>
    </submittedName>
</protein>
<comment type="caution">
    <text evidence="3">The sequence shown here is derived from an EMBL/GenBank/DDBJ whole genome shotgun (WGS) entry which is preliminary data.</text>
</comment>
<name>A0ABS5BTA0_9BACT</name>
<dbReference type="PANTHER" id="PTHR33375">
    <property type="entry name" value="CHROMOSOME-PARTITIONING PROTEIN PARB-RELATED"/>
    <property type="match status" value="1"/>
</dbReference>
<evidence type="ECO:0000259" key="2">
    <source>
        <dbReference type="SMART" id="SM00470"/>
    </source>
</evidence>
<dbReference type="InterPro" id="IPR050336">
    <property type="entry name" value="Chromosome_partition/occlusion"/>
</dbReference>
<dbReference type="Proteomes" id="UP000676565">
    <property type="component" value="Unassembled WGS sequence"/>
</dbReference>
<dbReference type="InterPro" id="IPR036086">
    <property type="entry name" value="ParB/Sulfiredoxin_sf"/>
</dbReference>